<evidence type="ECO:0000256" key="1">
    <source>
        <dbReference type="ARBA" id="ARBA00004651"/>
    </source>
</evidence>
<keyword evidence="5 7" id="KW-1133">Transmembrane helix</keyword>
<dbReference type="STRING" id="84724.SAMN04488564_112237"/>
<evidence type="ECO:0000313" key="9">
    <source>
        <dbReference type="EMBL" id="SFR28126.1"/>
    </source>
</evidence>
<dbReference type="OrthoDB" id="145388at2"/>
<dbReference type="PANTHER" id="PTHR43266">
    <property type="entry name" value="MACROLIDE-EFFLUX PROTEIN"/>
    <property type="match status" value="1"/>
</dbReference>
<dbReference type="Gene3D" id="1.20.1250.20">
    <property type="entry name" value="MFS general substrate transporter like domains"/>
    <property type="match status" value="1"/>
</dbReference>
<feature type="transmembrane region" description="Helical" evidence="7">
    <location>
        <begin position="89"/>
        <end position="109"/>
    </location>
</feature>
<feature type="transmembrane region" description="Helical" evidence="7">
    <location>
        <begin position="115"/>
        <end position="136"/>
    </location>
</feature>
<dbReference type="CDD" id="cd06173">
    <property type="entry name" value="MFS_MefA_like"/>
    <property type="match status" value="1"/>
</dbReference>
<dbReference type="InterPro" id="IPR011701">
    <property type="entry name" value="MFS"/>
</dbReference>
<dbReference type="Pfam" id="PF07690">
    <property type="entry name" value="MFS_1"/>
    <property type="match status" value="2"/>
</dbReference>
<evidence type="ECO:0000256" key="4">
    <source>
        <dbReference type="ARBA" id="ARBA00022692"/>
    </source>
</evidence>
<proteinExistence type="predicted"/>
<evidence type="ECO:0000256" key="6">
    <source>
        <dbReference type="ARBA" id="ARBA00023136"/>
    </source>
</evidence>
<comment type="subcellular location">
    <subcellularLocation>
        <location evidence="1">Cell membrane</location>
        <topology evidence="1">Multi-pass membrane protein</topology>
    </subcellularLocation>
</comment>
<keyword evidence="6 7" id="KW-0472">Membrane</keyword>
<dbReference type="InterPro" id="IPR036259">
    <property type="entry name" value="MFS_trans_sf"/>
</dbReference>
<dbReference type="SUPFAM" id="SSF103473">
    <property type="entry name" value="MFS general substrate transporter"/>
    <property type="match status" value="1"/>
</dbReference>
<keyword evidence="4 7" id="KW-0812">Transmembrane</keyword>
<keyword evidence="2" id="KW-0813">Transport</keyword>
<sequence length="457" mass="48256">MSSLRRLTNSALISPEYARLWSGQAVSSLGDMVFTTTLMLWVGTVLVREQPWAPAAVSGVLVSIGVAVLVVGPLAGVLVDRWDARRTALGTEVVRGILAGLLTVVVFVPVSDLPIAVWLVLIYLSVFGLNVASQFFQPARFTLIRDIVSGEVDRARAAGIAQATAQTVTIIGPPLAAPLLFTVGVQWALMFNALSYVVSFVAIRSVPSRSPEAISGRPRREHAGMFTEFAAGLRFFRGNKTLVILLSIAVIGQYGIAPLDTLNVFFVTDNLNASTHLYGYMGMALGIGGVIGALCTGRMVGWFGARNVTWVGIVLLGVGLAVYSRQTDFTAGLVLLFLLAIPMTMVNTAVAPLLLGAAPREYVGRTTAVFTPVTRLAGMLATLVAGWLLSSVLRDFSVSVAGLRLGPVDLIFLVSGGLIVASGLYARIALRRAVVAPLSDAENPPGRPVPDPADGTS</sequence>
<feature type="transmembrane region" description="Helical" evidence="7">
    <location>
        <begin position="307"/>
        <end position="323"/>
    </location>
</feature>
<name>A0A1I6FDS2_9PSEU</name>
<feature type="transmembrane region" description="Helical" evidence="7">
    <location>
        <begin position="277"/>
        <end position="295"/>
    </location>
</feature>
<evidence type="ECO:0000259" key="8">
    <source>
        <dbReference type="PROSITE" id="PS50850"/>
    </source>
</evidence>
<feature type="transmembrane region" description="Helical" evidence="7">
    <location>
        <begin position="241"/>
        <end position="257"/>
    </location>
</feature>
<evidence type="ECO:0000256" key="3">
    <source>
        <dbReference type="ARBA" id="ARBA00022475"/>
    </source>
</evidence>
<dbReference type="AlphaFoldDB" id="A0A1I6FDS2"/>
<gene>
    <name evidence="9" type="ORF">SAMN04488564_112237</name>
</gene>
<accession>A0A1I6FDS2</accession>
<evidence type="ECO:0000256" key="2">
    <source>
        <dbReference type="ARBA" id="ARBA00022448"/>
    </source>
</evidence>
<feature type="transmembrane region" description="Helical" evidence="7">
    <location>
        <begin position="367"/>
        <end position="390"/>
    </location>
</feature>
<feature type="transmembrane region" description="Helical" evidence="7">
    <location>
        <begin position="55"/>
        <end position="77"/>
    </location>
</feature>
<dbReference type="GO" id="GO:0005886">
    <property type="term" value="C:plasma membrane"/>
    <property type="evidence" value="ECO:0007669"/>
    <property type="project" value="UniProtKB-SubCell"/>
</dbReference>
<dbReference type="GO" id="GO:0022857">
    <property type="term" value="F:transmembrane transporter activity"/>
    <property type="evidence" value="ECO:0007669"/>
    <property type="project" value="InterPro"/>
</dbReference>
<dbReference type="PROSITE" id="PS50850">
    <property type="entry name" value="MFS"/>
    <property type="match status" value="1"/>
</dbReference>
<protein>
    <submittedName>
        <fullName evidence="9">Na+/melibiose symporter</fullName>
    </submittedName>
</protein>
<feature type="domain" description="Major facilitator superfamily (MFS) profile" evidence="8">
    <location>
        <begin position="1"/>
        <end position="434"/>
    </location>
</feature>
<feature type="transmembrane region" description="Helical" evidence="7">
    <location>
        <begin position="329"/>
        <end position="355"/>
    </location>
</feature>
<evidence type="ECO:0000313" key="10">
    <source>
        <dbReference type="Proteomes" id="UP000198583"/>
    </source>
</evidence>
<evidence type="ECO:0000256" key="5">
    <source>
        <dbReference type="ARBA" id="ARBA00022989"/>
    </source>
</evidence>
<feature type="transmembrane region" description="Helical" evidence="7">
    <location>
        <begin position="410"/>
        <end position="430"/>
    </location>
</feature>
<feature type="transmembrane region" description="Helical" evidence="7">
    <location>
        <begin position="20"/>
        <end position="43"/>
    </location>
</feature>
<reference evidence="10" key="1">
    <citation type="submission" date="2016-10" db="EMBL/GenBank/DDBJ databases">
        <authorList>
            <person name="Varghese N."/>
            <person name="Submissions S."/>
        </authorList>
    </citation>
    <scope>NUCLEOTIDE SEQUENCE [LARGE SCALE GENOMIC DNA]</scope>
    <source>
        <strain evidence="10">DSM 44232</strain>
    </source>
</reference>
<evidence type="ECO:0000256" key="7">
    <source>
        <dbReference type="SAM" id="Phobius"/>
    </source>
</evidence>
<dbReference type="Proteomes" id="UP000198583">
    <property type="component" value="Unassembled WGS sequence"/>
</dbReference>
<organism evidence="9 10">
    <name type="scientific">Lentzea waywayandensis</name>
    <dbReference type="NCBI Taxonomy" id="84724"/>
    <lineage>
        <taxon>Bacteria</taxon>
        <taxon>Bacillati</taxon>
        <taxon>Actinomycetota</taxon>
        <taxon>Actinomycetes</taxon>
        <taxon>Pseudonocardiales</taxon>
        <taxon>Pseudonocardiaceae</taxon>
        <taxon>Lentzea</taxon>
    </lineage>
</organism>
<dbReference type="PANTHER" id="PTHR43266:SF2">
    <property type="entry name" value="MAJOR FACILITATOR SUPERFAMILY (MFS) PROFILE DOMAIN-CONTAINING PROTEIN"/>
    <property type="match status" value="1"/>
</dbReference>
<dbReference type="RefSeq" id="WP_093603840.1">
    <property type="nucleotide sequence ID" value="NZ_FOYL01000012.1"/>
</dbReference>
<dbReference type="InterPro" id="IPR020846">
    <property type="entry name" value="MFS_dom"/>
</dbReference>
<dbReference type="EMBL" id="FOYL01000012">
    <property type="protein sequence ID" value="SFR28126.1"/>
    <property type="molecule type" value="Genomic_DNA"/>
</dbReference>
<keyword evidence="10" id="KW-1185">Reference proteome</keyword>
<keyword evidence="3" id="KW-1003">Cell membrane</keyword>